<dbReference type="AlphaFoldDB" id="A0A1H9WU96"/>
<evidence type="ECO:0000259" key="4">
    <source>
        <dbReference type="Pfam" id="PF12146"/>
    </source>
</evidence>
<evidence type="ECO:0000313" key="5">
    <source>
        <dbReference type="EMBL" id="SES37425.1"/>
    </source>
</evidence>
<feature type="binding site" evidence="3">
    <location>
        <position position="79"/>
    </location>
    <ligand>
        <name>substrate</name>
    </ligand>
</feature>
<feature type="active site" description="Nucleophile" evidence="2">
    <location>
        <position position="78"/>
    </location>
</feature>
<dbReference type="STRING" id="1601833.SAMN05518684_1203"/>
<organism evidence="5 6">
    <name type="scientific">Salipaludibacillus aurantiacus</name>
    <dbReference type="NCBI Taxonomy" id="1601833"/>
    <lineage>
        <taxon>Bacteria</taxon>
        <taxon>Bacillati</taxon>
        <taxon>Bacillota</taxon>
        <taxon>Bacilli</taxon>
        <taxon>Bacillales</taxon>
        <taxon>Bacillaceae</taxon>
    </lineage>
</organism>
<dbReference type="PIRSF" id="PIRSF017388">
    <property type="entry name" value="Esterase_lipase"/>
    <property type="match status" value="1"/>
</dbReference>
<evidence type="ECO:0000313" key="6">
    <source>
        <dbReference type="Proteomes" id="UP000198571"/>
    </source>
</evidence>
<dbReference type="PANTHER" id="PTHR43798:SF31">
    <property type="entry name" value="AB HYDROLASE SUPERFAMILY PROTEIN YCLE"/>
    <property type="match status" value="1"/>
</dbReference>
<dbReference type="EMBL" id="FOGT01000020">
    <property type="protein sequence ID" value="SES37425.1"/>
    <property type="molecule type" value="Genomic_DNA"/>
</dbReference>
<feature type="domain" description="Serine aminopeptidase S33" evidence="4">
    <location>
        <begin position="4"/>
        <end position="211"/>
    </location>
</feature>
<protein>
    <submittedName>
        <fullName evidence="5">Esterase/lipase</fullName>
    </submittedName>
</protein>
<dbReference type="InterPro" id="IPR050266">
    <property type="entry name" value="AB_hydrolase_sf"/>
</dbReference>
<dbReference type="InterPro" id="IPR029058">
    <property type="entry name" value="AB_hydrolase_fold"/>
</dbReference>
<dbReference type="Pfam" id="PF12146">
    <property type="entry name" value="Hydrolase_4"/>
    <property type="match status" value="1"/>
</dbReference>
<sequence>MIGCLIIHGFSGTPDEIADIEQHLKKKNWLVYCPELPGHDGTKESMKSVTYKHWVFKAKVALEELMDRCEKVYLIGFSMGGVIASFLASQYPVERLVLLSAAAYYLNPKQIVQDVTGWFLEGVRGELDKDDYYQFYREKILRTPMAATIEFAKMVKKLRPHLDQITVPTLVIQGESDGLVPQKSAEYIYEHIQSEEKKLYFFPEAKHYIWFGDGKDKLLEAIDDFFSGTTDGALKSGSESEAKGTG</sequence>
<feature type="binding site" evidence="3">
    <location>
        <position position="10"/>
    </location>
    <ligand>
        <name>substrate</name>
    </ligand>
</feature>
<proteinExistence type="predicted"/>
<name>A0A1H9WU96_9BACI</name>
<dbReference type="GO" id="GO:0016020">
    <property type="term" value="C:membrane"/>
    <property type="evidence" value="ECO:0007669"/>
    <property type="project" value="TreeGrafter"/>
</dbReference>
<feature type="active site" description="Charge relay system" evidence="2">
    <location>
        <position position="177"/>
    </location>
</feature>
<dbReference type="PANTHER" id="PTHR43798">
    <property type="entry name" value="MONOACYLGLYCEROL LIPASE"/>
    <property type="match status" value="1"/>
</dbReference>
<dbReference type="InterPro" id="IPR012354">
    <property type="entry name" value="Esterase_lipase"/>
</dbReference>
<dbReference type="OrthoDB" id="9786110at2"/>
<accession>A0A1H9WU96</accession>
<dbReference type="SUPFAM" id="SSF53474">
    <property type="entry name" value="alpha/beta-Hydrolases"/>
    <property type="match status" value="1"/>
</dbReference>
<evidence type="ECO:0000256" key="1">
    <source>
        <dbReference type="ARBA" id="ARBA00022801"/>
    </source>
</evidence>
<keyword evidence="6" id="KW-1185">Reference proteome</keyword>
<feature type="active site" description="Charge relay system" evidence="2">
    <location>
        <position position="207"/>
    </location>
</feature>
<dbReference type="Gene3D" id="3.40.50.1820">
    <property type="entry name" value="alpha/beta hydrolase"/>
    <property type="match status" value="1"/>
</dbReference>
<keyword evidence="1" id="KW-0378">Hydrolase</keyword>
<dbReference type="GO" id="GO:0052689">
    <property type="term" value="F:carboxylic ester hydrolase activity"/>
    <property type="evidence" value="ECO:0007669"/>
    <property type="project" value="InterPro"/>
</dbReference>
<evidence type="ECO:0000256" key="2">
    <source>
        <dbReference type="PIRSR" id="PIRSR017388-1"/>
    </source>
</evidence>
<evidence type="ECO:0000256" key="3">
    <source>
        <dbReference type="PIRSR" id="PIRSR017388-2"/>
    </source>
</evidence>
<dbReference type="InterPro" id="IPR022742">
    <property type="entry name" value="Hydrolase_4"/>
</dbReference>
<reference evidence="6" key="1">
    <citation type="submission" date="2016-10" db="EMBL/GenBank/DDBJ databases">
        <authorList>
            <person name="Varghese N."/>
            <person name="Submissions S."/>
        </authorList>
    </citation>
    <scope>NUCLEOTIDE SEQUENCE [LARGE SCALE GENOMIC DNA]</scope>
    <source>
        <strain evidence="6">S9</strain>
    </source>
</reference>
<gene>
    <name evidence="5" type="ORF">SAMN05518684_1203</name>
</gene>
<dbReference type="Proteomes" id="UP000198571">
    <property type="component" value="Unassembled WGS sequence"/>
</dbReference>